<comment type="caution">
    <text evidence="9">The sequence shown here is derived from an EMBL/GenBank/DDBJ whole genome shotgun (WGS) entry which is preliminary data.</text>
</comment>
<dbReference type="GO" id="GO:0043916">
    <property type="term" value="F:DNA-7-methylguanine glycosylase activity"/>
    <property type="evidence" value="ECO:0007669"/>
    <property type="project" value="TreeGrafter"/>
</dbReference>
<dbReference type="Proteomes" id="UP000681162">
    <property type="component" value="Unassembled WGS sequence"/>
</dbReference>
<dbReference type="GO" id="GO:0006307">
    <property type="term" value="P:DNA alkylation repair"/>
    <property type="evidence" value="ECO:0007669"/>
    <property type="project" value="TreeGrafter"/>
</dbReference>
<keyword evidence="10" id="KW-1185">Reference proteome</keyword>
<comment type="similarity">
    <text evidence="2">Belongs to the alkylbase DNA glycosidase AlkA family.</text>
</comment>
<reference evidence="9 10" key="1">
    <citation type="submission" date="2021-03" db="EMBL/GenBank/DDBJ databases">
        <title>Antimicrobial resistance genes in bacteria isolated from Japanese honey, and their potential for conferring macrolide and lincosamide resistance in the American foulbrood pathogen Paenibacillus larvae.</title>
        <authorList>
            <person name="Okamoto M."/>
            <person name="Kumagai M."/>
            <person name="Kanamori H."/>
            <person name="Takamatsu D."/>
        </authorList>
    </citation>
    <scope>NUCLEOTIDE SEQUENCE [LARGE SCALE GENOMIC DNA]</scope>
    <source>
        <strain evidence="9 10">J41TS12</strain>
    </source>
</reference>
<dbReference type="GO" id="GO:0008725">
    <property type="term" value="F:DNA-3-methyladenine glycosylase activity"/>
    <property type="evidence" value="ECO:0007669"/>
    <property type="project" value="TreeGrafter"/>
</dbReference>
<dbReference type="AlphaFoldDB" id="A0A919XTX2"/>
<accession>A0A919XTX2</accession>
<organism evidence="9 10">
    <name type="scientific">Paenibacillus antibioticophila</name>
    <dbReference type="NCBI Taxonomy" id="1274374"/>
    <lineage>
        <taxon>Bacteria</taxon>
        <taxon>Bacillati</taxon>
        <taxon>Bacillota</taxon>
        <taxon>Bacilli</taxon>
        <taxon>Bacillales</taxon>
        <taxon>Paenibacillaceae</taxon>
        <taxon>Paenibacillus</taxon>
    </lineage>
</organism>
<dbReference type="SUPFAM" id="SSF48150">
    <property type="entry name" value="DNA-glycosylase"/>
    <property type="match status" value="1"/>
</dbReference>
<evidence type="ECO:0000256" key="3">
    <source>
        <dbReference type="ARBA" id="ARBA00012000"/>
    </source>
</evidence>
<dbReference type="InterPro" id="IPR051912">
    <property type="entry name" value="Alkylbase_DNA_Glycosylase/TA"/>
</dbReference>
<dbReference type="RefSeq" id="WP_249412995.1">
    <property type="nucleotide sequence ID" value="NZ_BORR01000007.1"/>
</dbReference>
<dbReference type="SMART" id="SM01009">
    <property type="entry name" value="AlkA_N"/>
    <property type="match status" value="1"/>
</dbReference>
<keyword evidence="4" id="KW-0227">DNA damage</keyword>
<keyword evidence="6" id="KW-0234">DNA repair</keyword>
<dbReference type="Gene3D" id="1.10.340.30">
    <property type="entry name" value="Hypothetical protein, domain 2"/>
    <property type="match status" value="1"/>
</dbReference>
<dbReference type="Gene3D" id="3.30.310.20">
    <property type="entry name" value="DNA-3-methyladenine glycosylase AlkA, N-terminal domain"/>
    <property type="match status" value="1"/>
</dbReference>
<dbReference type="InterPro" id="IPR012904">
    <property type="entry name" value="OGG_N"/>
</dbReference>
<dbReference type="GO" id="GO:0006285">
    <property type="term" value="P:base-excision repair, AP site formation"/>
    <property type="evidence" value="ECO:0007669"/>
    <property type="project" value="TreeGrafter"/>
</dbReference>
<dbReference type="EC" id="3.2.2.21" evidence="3"/>
<comment type="catalytic activity">
    <reaction evidence="1">
        <text>Hydrolysis of alkylated DNA, releasing 3-methyladenine, 3-methylguanine, 7-methylguanine and 7-methyladenine.</text>
        <dbReference type="EC" id="3.2.2.21"/>
    </reaction>
</comment>
<dbReference type="PANTHER" id="PTHR43003:SF12">
    <property type="entry name" value="DNA-3-METHYLADENINE GLYCOSYLASE"/>
    <property type="match status" value="1"/>
</dbReference>
<dbReference type="InterPro" id="IPR003265">
    <property type="entry name" value="HhH-GPD_domain"/>
</dbReference>
<evidence type="ECO:0000256" key="2">
    <source>
        <dbReference type="ARBA" id="ARBA00010817"/>
    </source>
</evidence>
<proteinExistence type="inferred from homology"/>
<dbReference type="InterPro" id="IPR023170">
    <property type="entry name" value="HhH_base_excis_C"/>
</dbReference>
<evidence type="ECO:0000313" key="9">
    <source>
        <dbReference type="EMBL" id="GIO37508.1"/>
    </source>
</evidence>
<evidence type="ECO:0000256" key="5">
    <source>
        <dbReference type="ARBA" id="ARBA00022801"/>
    </source>
</evidence>
<protein>
    <recommendedName>
        <fullName evidence="3">DNA-3-methyladenine glycosylase II</fullName>
        <ecNumber evidence="3">3.2.2.21</ecNumber>
    </recommendedName>
</protein>
<dbReference type="Pfam" id="PF07934">
    <property type="entry name" value="OGG_N"/>
    <property type="match status" value="1"/>
</dbReference>
<dbReference type="EMBL" id="BORR01000007">
    <property type="protein sequence ID" value="GIO37508.1"/>
    <property type="molecule type" value="Genomic_DNA"/>
</dbReference>
<name>A0A919XTX2_9BACL</name>
<evidence type="ECO:0000259" key="7">
    <source>
        <dbReference type="SMART" id="SM00478"/>
    </source>
</evidence>
<dbReference type="InterPro" id="IPR037046">
    <property type="entry name" value="AlkA_N_sf"/>
</dbReference>
<dbReference type="FunFam" id="1.10.340.30:FF:000004">
    <property type="entry name" value="DNA-3-methyladenine glycosylase II"/>
    <property type="match status" value="1"/>
</dbReference>
<feature type="domain" description="DNA-3-methyladenine glycosylase AlkA N-terminal" evidence="8">
    <location>
        <begin position="10"/>
        <end position="129"/>
    </location>
</feature>
<dbReference type="GO" id="GO:0008534">
    <property type="term" value="F:oxidized purine nucleobase lesion DNA N-glycosylase activity"/>
    <property type="evidence" value="ECO:0007669"/>
    <property type="project" value="InterPro"/>
</dbReference>
<dbReference type="Gene3D" id="1.10.1670.10">
    <property type="entry name" value="Helix-hairpin-Helix base-excision DNA repair enzymes (C-terminal)"/>
    <property type="match status" value="1"/>
</dbReference>
<evidence type="ECO:0000256" key="1">
    <source>
        <dbReference type="ARBA" id="ARBA00000086"/>
    </source>
</evidence>
<dbReference type="GO" id="GO:0005737">
    <property type="term" value="C:cytoplasm"/>
    <property type="evidence" value="ECO:0007669"/>
    <property type="project" value="TreeGrafter"/>
</dbReference>
<feature type="domain" description="HhH-GPD" evidence="7">
    <location>
        <begin position="139"/>
        <end position="304"/>
    </location>
</feature>
<evidence type="ECO:0000256" key="6">
    <source>
        <dbReference type="ARBA" id="ARBA00023204"/>
    </source>
</evidence>
<dbReference type="InterPro" id="IPR010316">
    <property type="entry name" value="AlkA_N"/>
</dbReference>
<evidence type="ECO:0000256" key="4">
    <source>
        <dbReference type="ARBA" id="ARBA00022763"/>
    </source>
</evidence>
<dbReference type="Pfam" id="PF00730">
    <property type="entry name" value="HhH-GPD"/>
    <property type="match status" value="1"/>
</dbReference>
<dbReference type="GO" id="GO:0032993">
    <property type="term" value="C:protein-DNA complex"/>
    <property type="evidence" value="ECO:0007669"/>
    <property type="project" value="TreeGrafter"/>
</dbReference>
<dbReference type="PANTHER" id="PTHR43003">
    <property type="entry name" value="DNA-3-METHYLADENINE GLYCOSYLASE"/>
    <property type="match status" value="1"/>
</dbReference>
<dbReference type="SMART" id="SM00478">
    <property type="entry name" value="ENDO3c"/>
    <property type="match status" value="1"/>
</dbReference>
<evidence type="ECO:0000259" key="8">
    <source>
        <dbReference type="SMART" id="SM01009"/>
    </source>
</evidence>
<dbReference type="InterPro" id="IPR011257">
    <property type="entry name" value="DNA_glycosylase"/>
</dbReference>
<sequence>MKCPDMPGFSFKLPAPAPFSFRLCLDYLSGSNSECLYEVHEDHIRRLVSLAGRDVLLEVRSKDDLELVVTVLYGGPLNEAEHMEAAAYVITWFDLNRDLDPFYRLALSDTRLAGVVRNLNGLRLMGIPDLFEALCWAILGQQVNLAFAYTLKERLTSAYGDSVPWEGSVYRRFPSPKQMLAVSADELGALKLSRMKSATILEVARQMAAGELSREGLLAMDSYDAMEERLVSIRGIGPWTAHYVRMRCLGDPTAFPIGDVGLHNAVKSLLSLEEKPSIDMLRELFSSWQGWEAYATFYLWRTLY</sequence>
<dbReference type="GO" id="GO:0032131">
    <property type="term" value="F:alkylated DNA binding"/>
    <property type="evidence" value="ECO:0007669"/>
    <property type="project" value="TreeGrafter"/>
</dbReference>
<dbReference type="GO" id="GO:0006289">
    <property type="term" value="P:nucleotide-excision repair"/>
    <property type="evidence" value="ECO:0007669"/>
    <property type="project" value="InterPro"/>
</dbReference>
<evidence type="ECO:0000313" key="10">
    <source>
        <dbReference type="Proteomes" id="UP000681162"/>
    </source>
</evidence>
<gene>
    <name evidence="9" type="primary">alkA</name>
    <name evidence="9" type="ORF">J41TS12_23690</name>
</gene>
<keyword evidence="5" id="KW-0378">Hydrolase</keyword>
<dbReference type="CDD" id="cd00056">
    <property type="entry name" value="ENDO3c"/>
    <property type="match status" value="1"/>
</dbReference>